<keyword evidence="7" id="KW-0949">S-adenosyl-L-methionine</keyword>
<name>A0A1W1CQD2_9ZZZZ</name>
<gene>
    <name evidence="8" type="ORF">MNB_SM-4-1347</name>
</gene>
<reference evidence="8" key="1">
    <citation type="submission" date="2016-10" db="EMBL/GenBank/DDBJ databases">
        <authorList>
            <person name="de Groot N.N."/>
        </authorList>
    </citation>
    <scope>NUCLEOTIDE SEQUENCE</scope>
</reference>
<dbReference type="GO" id="GO:0004719">
    <property type="term" value="F:protein-L-isoaspartate (D-aspartate) O-methyltransferase activity"/>
    <property type="evidence" value="ECO:0007669"/>
    <property type="project" value="UniProtKB-EC"/>
</dbReference>
<accession>A0A1W1CQD2</accession>
<keyword evidence="6 8" id="KW-0808">Transferase</keyword>
<keyword evidence="5 8" id="KW-0489">Methyltransferase</keyword>
<protein>
    <recommendedName>
        <fullName evidence="3">protein-L-isoaspartate(D-aspartate) O-methyltransferase</fullName>
        <ecNumber evidence="3">2.1.1.77</ecNumber>
    </recommendedName>
</protein>
<comment type="subcellular location">
    <subcellularLocation>
        <location evidence="1">Cytoplasm</location>
    </subcellularLocation>
</comment>
<dbReference type="InterPro" id="IPR029063">
    <property type="entry name" value="SAM-dependent_MTases_sf"/>
</dbReference>
<evidence type="ECO:0000256" key="6">
    <source>
        <dbReference type="ARBA" id="ARBA00022679"/>
    </source>
</evidence>
<dbReference type="AlphaFoldDB" id="A0A1W1CQD2"/>
<comment type="similarity">
    <text evidence="2">Belongs to the methyltransferase superfamily. L-isoaspartyl/D-aspartyl protein methyltransferase family.</text>
</comment>
<evidence type="ECO:0000256" key="7">
    <source>
        <dbReference type="ARBA" id="ARBA00022691"/>
    </source>
</evidence>
<dbReference type="EMBL" id="FPHF01000105">
    <property type="protein sequence ID" value="SFV68120.1"/>
    <property type="molecule type" value="Genomic_DNA"/>
</dbReference>
<sequence length="203" mass="22711">MSSNDYLIRHLINTDALRSSNIIDAFDNIDRVDFVLDPTASDVYEDYPLPIGYGQTISQPTTVAMMMEMLEPYSGQKILDIGSGSGWTTALLGFIAGEDGSVTGLERIDELVKFGSNNLQKYEFKNAEIIQATNEFGMPNEKFDRILVSAAADEFPSELTTQLRVGGKLVIPVRNSIYEITKKEDGKIERIEHYGFRFVPLIK</sequence>
<dbReference type="PANTHER" id="PTHR11579">
    <property type="entry name" value="PROTEIN-L-ISOASPARTATE O-METHYLTRANSFERASE"/>
    <property type="match status" value="1"/>
</dbReference>
<evidence type="ECO:0000256" key="5">
    <source>
        <dbReference type="ARBA" id="ARBA00022603"/>
    </source>
</evidence>
<dbReference type="EC" id="2.1.1.77" evidence="3"/>
<dbReference type="Gene3D" id="3.40.50.150">
    <property type="entry name" value="Vaccinia Virus protein VP39"/>
    <property type="match status" value="1"/>
</dbReference>
<dbReference type="InterPro" id="IPR000682">
    <property type="entry name" value="PCMT"/>
</dbReference>
<evidence type="ECO:0000256" key="1">
    <source>
        <dbReference type="ARBA" id="ARBA00004496"/>
    </source>
</evidence>
<evidence type="ECO:0000256" key="2">
    <source>
        <dbReference type="ARBA" id="ARBA00005369"/>
    </source>
</evidence>
<dbReference type="Pfam" id="PF01135">
    <property type="entry name" value="PCMT"/>
    <property type="match status" value="1"/>
</dbReference>
<dbReference type="GO" id="GO:0005737">
    <property type="term" value="C:cytoplasm"/>
    <property type="evidence" value="ECO:0007669"/>
    <property type="project" value="UniProtKB-SubCell"/>
</dbReference>
<dbReference type="PANTHER" id="PTHR11579:SF0">
    <property type="entry name" value="PROTEIN-L-ISOASPARTATE(D-ASPARTATE) O-METHYLTRANSFERASE"/>
    <property type="match status" value="1"/>
</dbReference>
<keyword evidence="4" id="KW-0963">Cytoplasm</keyword>
<organism evidence="8">
    <name type="scientific">hydrothermal vent metagenome</name>
    <dbReference type="NCBI Taxonomy" id="652676"/>
    <lineage>
        <taxon>unclassified sequences</taxon>
        <taxon>metagenomes</taxon>
        <taxon>ecological metagenomes</taxon>
    </lineage>
</organism>
<dbReference type="CDD" id="cd02440">
    <property type="entry name" value="AdoMet_MTases"/>
    <property type="match status" value="1"/>
</dbReference>
<dbReference type="GO" id="GO:0032259">
    <property type="term" value="P:methylation"/>
    <property type="evidence" value="ECO:0007669"/>
    <property type="project" value="UniProtKB-KW"/>
</dbReference>
<evidence type="ECO:0000313" key="8">
    <source>
        <dbReference type="EMBL" id="SFV68120.1"/>
    </source>
</evidence>
<proteinExistence type="inferred from homology"/>
<dbReference type="SUPFAM" id="SSF53335">
    <property type="entry name" value="S-adenosyl-L-methionine-dependent methyltransferases"/>
    <property type="match status" value="1"/>
</dbReference>
<evidence type="ECO:0000256" key="3">
    <source>
        <dbReference type="ARBA" id="ARBA00011890"/>
    </source>
</evidence>
<evidence type="ECO:0000256" key="4">
    <source>
        <dbReference type="ARBA" id="ARBA00022490"/>
    </source>
</evidence>